<proteinExistence type="predicted"/>
<dbReference type="CDD" id="cd15457">
    <property type="entry name" value="NADAR"/>
    <property type="match status" value="1"/>
</dbReference>
<dbReference type="SUPFAM" id="SSF143990">
    <property type="entry name" value="YbiA-like"/>
    <property type="match status" value="1"/>
</dbReference>
<sequence length="141" mass="16750">MVDEIDRFDGKYLFLSNFYICDVEYDGILYPHTEAAFHAQKVFDDETKMKFTNVTPKQSKRLGRKVKLREDWNEVKDNIMYEVCKAKFEQNPDIRKLLLETGDATLIEGNTWNDQYWGVCRGKGRNQLGKTLMRIREELRE</sequence>
<name>D3E093_METRM</name>
<dbReference type="NCBIfam" id="TIGR02464">
    <property type="entry name" value="ribofla_fusion"/>
    <property type="match status" value="1"/>
</dbReference>
<dbReference type="KEGG" id="mru:mru_1967"/>
<reference evidence="2 3" key="1">
    <citation type="journal article" date="2010" name="PLoS ONE">
        <title>The genome sequence of the rumen methanogen Methanobrevibacter ruminantium reveals new possibilities for controlling ruminant methane emissions.</title>
        <authorList>
            <person name="Leahy S.C."/>
            <person name="Kelly W.J."/>
            <person name="Altermann E."/>
            <person name="Ronimus R.S."/>
            <person name="Yeoman C.J."/>
            <person name="Pacheco D.M."/>
            <person name="Li D."/>
            <person name="Kong Z."/>
            <person name="McTavish S."/>
            <person name="Sang C."/>
            <person name="Lambie S.C."/>
            <person name="Janssen P.H."/>
            <person name="Dey D."/>
            <person name="Attwood G.T."/>
        </authorList>
    </citation>
    <scope>NUCLEOTIDE SEQUENCE [LARGE SCALE GENOMIC DNA]</scope>
    <source>
        <strain evidence="3">ATCC 35063 / DSM 1093 / JCM 13430 / OCM 146 / M1</strain>
    </source>
</reference>
<dbReference type="EMBL" id="CP001719">
    <property type="protein sequence ID" value="ADC47817.1"/>
    <property type="molecule type" value="Genomic_DNA"/>
</dbReference>
<dbReference type="InterPro" id="IPR037238">
    <property type="entry name" value="YbiA-like_sf"/>
</dbReference>
<protein>
    <recommendedName>
        <fullName evidence="1">NADAR domain-containing protein</fullName>
    </recommendedName>
</protein>
<accession>D3E093</accession>
<dbReference type="OrthoDB" id="78035at2157"/>
<gene>
    <name evidence="2" type="ordered locus">mru_1967</name>
</gene>
<dbReference type="AlphaFoldDB" id="D3E093"/>
<dbReference type="Gene3D" id="1.10.357.40">
    <property type="entry name" value="YbiA-like"/>
    <property type="match status" value="1"/>
</dbReference>
<feature type="domain" description="NADAR" evidence="1">
    <location>
        <begin position="11"/>
        <end position="140"/>
    </location>
</feature>
<evidence type="ECO:0000313" key="3">
    <source>
        <dbReference type="Proteomes" id="UP000008680"/>
    </source>
</evidence>
<dbReference type="PATRIC" id="fig|634498.28.peg.1968"/>
<dbReference type="InterPro" id="IPR012816">
    <property type="entry name" value="NADAR"/>
</dbReference>
<dbReference type="Proteomes" id="UP000008680">
    <property type="component" value="Chromosome"/>
</dbReference>
<organism evidence="2 3">
    <name type="scientific">Methanobrevibacter ruminantium (strain ATCC 35063 / DSM 1093 / JCM 13430 / OCM 146 / M1)</name>
    <name type="common">Methanobacterium ruminantium</name>
    <dbReference type="NCBI Taxonomy" id="634498"/>
    <lineage>
        <taxon>Archaea</taxon>
        <taxon>Methanobacteriati</taxon>
        <taxon>Methanobacteriota</taxon>
        <taxon>Methanomada group</taxon>
        <taxon>Methanobacteria</taxon>
        <taxon>Methanobacteriales</taxon>
        <taxon>Methanobacteriaceae</taxon>
        <taxon>Methanobrevibacter</taxon>
    </lineage>
</organism>
<dbReference type="RefSeq" id="WP_012956765.1">
    <property type="nucleotide sequence ID" value="NC_013790.1"/>
</dbReference>
<keyword evidence="3" id="KW-1185">Reference proteome</keyword>
<dbReference type="GeneID" id="8771637"/>
<dbReference type="HOGENOM" id="CLU_084247_3_2_2"/>
<evidence type="ECO:0000313" key="2">
    <source>
        <dbReference type="EMBL" id="ADC47817.1"/>
    </source>
</evidence>
<dbReference type="STRING" id="634498.mru_1967"/>
<evidence type="ECO:0000259" key="1">
    <source>
        <dbReference type="Pfam" id="PF08719"/>
    </source>
</evidence>
<dbReference type="Pfam" id="PF08719">
    <property type="entry name" value="NADAR"/>
    <property type="match status" value="1"/>
</dbReference>